<evidence type="ECO:0000259" key="12">
    <source>
        <dbReference type="Pfam" id="PF12019"/>
    </source>
</evidence>
<dbReference type="InterPro" id="IPR022346">
    <property type="entry name" value="T2SS_GspH"/>
</dbReference>
<feature type="transmembrane region" description="Helical" evidence="11">
    <location>
        <begin position="97"/>
        <end position="119"/>
    </location>
</feature>
<dbReference type="InterPro" id="IPR045584">
    <property type="entry name" value="Pilin-like"/>
</dbReference>
<keyword evidence="6 11" id="KW-0812">Transmembrane</keyword>
<keyword evidence="7 11" id="KW-1133">Transmembrane helix</keyword>
<gene>
    <name evidence="13" type="ORF">F904_00888</name>
</gene>
<dbReference type="EMBL" id="APRL01000010">
    <property type="protein sequence ID" value="ENW93980.1"/>
    <property type="molecule type" value="Genomic_DNA"/>
</dbReference>
<evidence type="ECO:0000256" key="1">
    <source>
        <dbReference type="ARBA" id="ARBA00004377"/>
    </source>
</evidence>
<comment type="similarity">
    <text evidence="9">Belongs to the GSP H family.</text>
</comment>
<keyword evidence="4" id="KW-0488">Methylation</keyword>
<evidence type="ECO:0000256" key="6">
    <source>
        <dbReference type="ARBA" id="ARBA00022692"/>
    </source>
</evidence>
<dbReference type="Pfam" id="PF07963">
    <property type="entry name" value="N_methyl"/>
    <property type="match status" value="1"/>
</dbReference>
<dbReference type="AlphaFoldDB" id="N9ML15"/>
<evidence type="ECO:0000313" key="13">
    <source>
        <dbReference type="EMBL" id="ENW93980.1"/>
    </source>
</evidence>
<evidence type="ECO:0000256" key="9">
    <source>
        <dbReference type="ARBA" id="ARBA00025772"/>
    </source>
</evidence>
<evidence type="ECO:0000256" key="5">
    <source>
        <dbReference type="ARBA" id="ARBA00022519"/>
    </source>
</evidence>
<keyword evidence="3" id="KW-1003">Cell membrane</keyword>
<evidence type="ECO:0000256" key="2">
    <source>
        <dbReference type="ARBA" id="ARBA00021549"/>
    </source>
</evidence>
<dbReference type="GO" id="GO:0015627">
    <property type="term" value="C:type II protein secretion system complex"/>
    <property type="evidence" value="ECO:0007669"/>
    <property type="project" value="InterPro"/>
</dbReference>
<dbReference type="GO" id="GO:0005886">
    <property type="term" value="C:plasma membrane"/>
    <property type="evidence" value="ECO:0007669"/>
    <property type="project" value="UniProtKB-SubCell"/>
</dbReference>
<evidence type="ECO:0000256" key="10">
    <source>
        <dbReference type="ARBA" id="ARBA00030775"/>
    </source>
</evidence>
<sequence>MQQAHSSEPSAPYSCEVILLRTKLYFVQSSARSMVARLAVGLSITHRPSNVEHSSSSCTQTNHGFVHLPTRSLASQLAIGSSDTRLFPSAGFTLVELIVTLAVLAIIALMVAPSFATMYSRQKLESSARELVMKISEARSQAVLLRQSTGVCLASLSEDDCATALAIPKAETQRIFIARLDDGVTSAHSSSTNLSFRRNGSLAAQKDFILQRQNLSYCIRVGVVGDTTIKEGACT</sequence>
<dbReference type="Pfam" id="PF12019">
    <property type="entry name" value="GspH"/>
    <property type="match status" value="1"/>
</dbReference>
<evidence type="ECO:0000256" key="7">
    <source>
        <dbReference type="ARBA" id="ARBA00022989"/>
    </source>
</evidence>
<evidence type="ECO:0000256" key="3">
    <source>
        <dbReference type="ARBA" id="ARBA00022475"/>
    </source>
</evidence>
<keyword evidence="8 11" id="KW-0472">Membrane</keyword>
<evidence type="ECO:0000313" key="14">
    <source>
        <dbReference type="Proteomes" id="UP000013261"/>
    </source>
</evidence>
<evidence type="ECO:0000256" key="8">
    <source>
        <dbReference type="ARBA" id="ARBA00023136"/>
    </source>
</evidence>
<dbReference type="HOGENOM" id="CLU_084761_2_0_6"/>
<comment type="caution">
    <text evidence="13">The sequence shown here is derived from an EMBL/GenBank/DDBJ whole genome shotgun (WGS) entry which is preliminary data.</text>
</comment>
<dbReference type="Gene3D" id="3.30.700.10">
    <property type="entry name" value="Glycoprotein, Type 4 Pilin"/>
    <property type="match status" value="1"/>
</dbReference>
<comment type="subcellular location">
    <subcellularLocation>
        <location evidence="1">Cell inner membrane</location>
        <topology evidence="1">Single-pass membrane protein</topology>
    </subcellularLocation>
</comment>
<dbReference type="InterPro" id="IPR012902">
    <property type="entry name" value="N_methyl_site"/>
</dbReference>
<dbReference type="eggNOG" id="COG4970">
    <property type="taxonomic scope" value="Bacteria"/>
</dbReference>
<organism evidence="13 14">
    <name type="scientific">Acinetobacter dispersus</name>
    <dbReference type="NCBI Taxonomy" id="70348"/>
    <lineage>
        <taxon>Bacteria</taxon>
        <taxon>Pseudomonadati</taxon>
        <taxon>Pseudomonadota</taxon>
        <taxon>Gammaproteobacteria</taxon>
        <taxon>Moraxellales</taxon>
        <taxon>Moraxellaceae</taxon>
        <taxon>Acinetobacter</taxon>
    </lineage>
</organism>
<feature type="domain" description="General secretion pathway GspH" evidence="12">
    <location>
        <begin position="128"/>
        <end position="222"/>
    </location>
</feature>
<evidence type="ECO:0000256" key="4">
    <source>
        <dbReference type="ARBA" id="ARBA00022481"/>
    </source>
</evidence>
<dbReference type="Proteomes" id="UP000013261">
    <property type="component" value="Unassembled WGS sequence"/>
</dbReference>
<keyword evidence="14" id="KW-1185">Reference proteome</keyword>
<proteinExistence type="inferred from homology"/>
<keyword evidence="5" id="KW-0997">Cell inner membrane</keyword>
<name>N9ML15_9GAMM</name>
<protein>
    <recommendedName>
        <fullName evidence="2">Type II secretion system protein H</fullName>
    </recommendedName>
    <alternativeName>
        <fullName evidence="10">General secretion pathway protein H</fullName>
    </alternativeName>
</protein>
<dbReference type="NCBIfam" id="TIGR02532">
    <property type="entry name" value="IV_pilin_GFxxxE"/>
    <property type="match status" value="1"/>
</dbReference>
<dbReference type="GO" id="GO:0015628">
    <property type="term" value="P:protein secretion by the type II secretion system"/>
    <property type="evidence" value="ECO:0007669"/>
    <property type="project" value="InterPro"/>
</dbReference>
<dbReference type="PATRIC" id="fig|1217703.3.peg.857"/>
<evidence type="ECO:0000256" key="11">
    <source>
        <dbReference type="SAM" id="Phobius"/>
    </source>
</evidence>
<dbReference type="SUPFAM" id="SSF54523">
    <property type="entry name" value="Pili subunits"/>
    <property type="match status" value="1"/>
</dbReference>
<accession>N9ML15</accession>
<reference evidence="13 14" key="1">
    <citation type="submission" date="2013-02" db="EMBL/GenBank/DDBJ databases">
        <title>The Genome Sequence of Acinetobacter sp. ANC 4105.</title>
        <authorList>
            <consortium name="The Broad Institute Genome Sequencing Platform"/>
            <consortium name="The Broad Institute Genome Sequencing Center for Infectious Disease"/>
            <person name="Cerqueira G."/>
            <person name="Feldgarden M."/>
            <person name="Courvalin P."/>
            <person name="Perichon B."/>
            <person name="Grillot-Courvalin C."/>
            <person name="Clermont D."/>
            <person name="Rocha E."/>
            <person name="Yoon E.-J."/>
            <person name="Nemec A."/>
            <person name="Walker B."/>
            <person name="Young S.K."/>
            <person name="Zeng Q."/>
            <person name="Gargeya S."/>
            <person name="Fitzgerald M."/>
            <person name="Haas B."/>
            <person name="Abouelleil A."/>
            <person name="Alvarado L."/>
            <person name="Arachchi H.M."/>
            <person name="Berlin A.M."/>
            <person name="Chapman S.B."/>
            <person name="Dewar J."/>
            <person name="Goldberg J."/>
            <person name="Griggs A."/>
            <person name="Gujja S."/>
            <person name="Hansen M."/>
            <person name="Howarth C."/>
            <person name="Imamovic A."/>
            <person name="Larimer J."/>
            <person name="McCowan C."/>
            <person name="Murphy C."/>
            <person name="Neiman D."/>
            <person name="Pearson M."/>
            <person name="Priest M."/>
            <person name="Roberts A."/>
            <person name="Saif S."/>
            <person name="Shea T."/>
            <person name="Sisk P."/>
            <person name="Sykes S."/>
            <person name="Wortman J."/>
            <person name="Nusbaum C."/>
            <person name="Birren B."/>
        </authorList>
    </citation>
    <scope>NUCLEOTIDE SEQUENCE [LARGE SCALE GENOMIC DNA]</scope>
    <source>
        <strain evidence="13 14">ANC 4105</strain>
    </source>
</reference>